<dbReference type="CDD" id="cd00009">
    <property type="entry name" value="AAA"/>
    <property type="match status" value="1"/>
</dbReference>
<dbReference type="PANTHER" id="PTHR42935">
    <property type="entry name" value="SLR0930 PROTEIN"/>
    <property type="match status" value="1"/>
</dbReference>
<gene>
    <name evidence="1" type="ORF">IB211_00904</name>
</gene>
<dbReference type="STRING" id="1297617.IB211_00904"/>
<dbReference type="PANTHER" id="PTHR42935:SF1">
    <property type="entry name" value="SLR0930 PROTEIN"/>
    <property type="match status" value="1"/>
</dbReference>
<dbReference type="eggNOG" id="COG2607">
    <property type="taxonomic scope" value="Bacteria"/>
</dbReference>
<dbReference type="InterPro" id="IPR027417">
    <property type="entry name" value="P-loop_NTPase"/>
</dbReference>
<dbReference type="Gene3D" id="3.40.50.300">
    <property type="entry name" value="P-loop containing nucleotide triphosphate hydrolases"/>
    <property type="match status" value="1"/>
</dbReference>
<protein>
    <submittedName>
        <fullName evidence="1">Uncharacterized protein</fullName>
    </submittedName>
</protein>
<dbReference type="EMBL" id="CP011307">
    <property type="protein sequence ID" value="ALP93298.1"/>
    <property type="molecule type" value="Genomic_DNA"/>
</dbReference>
<organism evidence="1 2">
    <name type="scientific">Intestinimonas butyriciproducens</name>
    <dbReference type="NCBI Taxonomy" id="1297617"/>
    <lineage>
        <taxon>Bacteria</taxon>
        <taxon>Bacillati</taxon>
        <taxon>Bacillota</taxon>
        <taxon>Clostridia</taxon>
        <taxon>Eubacteriales</taxon>
        <taxon>Intestinimonas</taxon>
    </lineage>
</organism>
<sequence>MIHELRAALLGISSYRALMEEPLMGSVRRLLDALVKNRGEEALEAYTDVFYRLRREGNMGLGEWIWDKLRYLESPYPTALGTGVCDPALESAARRDIETLALLAGLDCDRLISSMAKRLAEEFAPVLAGLPRWRAGAPFTFQSLTEFYRVHGAGRFARYRAFLWSDGALIPVADPDCPAEEEMLGYTLQREQVIANTRAFLEGRRVNDVLLYGDSGTGKSATVKALLSVPGFDRLRLIEVQKDGLRDMAGLIRSLAGRQQRFILFIDDLAFDQDDRTYSVVKTILEGGLEKRPDNVAIYATSNRRLLVRQTFSDRAGDEVDAQETIQEKTALSDRFGLRIPYLGLSKGEFLDLVEKLARRKGMDVDAADLRREAVKWDMKFPGRTPRGAWQFLASLSAK</sequence>
<dbReference type="KEGG" id="ibu:IB211_00904"/>
<reference evidence="1 2" key="1">
    <citation type="journal article" date="2015" name="Nat. Commun.">
        <title>Production of butyrate from lysine and the Amadori product fructoselysine by a human gut commensal.</title>
        <authorList>
            <person name="Bui T.P."/>
            <person name="Ritari J."/>
            <person name="Boeren S."/>
            <person name="de Waard P."/>
            <person name="Plugge C.M."/>
            <person name="de Vos W.M."/>
        </authorList>
    </citation>
    <scope>NUCLEOTIDE SEQUENCE [LARGE SCALE GENOMIC DNA]</scope>
    <source>
        <strain evidence="1 2">AF211</strain>
    </source>
</reference>
<name>A0A0S2W238_9FIRM</name>
<dbReference type="RefSeq" id="WP_243278308.1">
    <property type="nucleotide sequence ID" value="NZ_JADMQW010000009.1"/>
</dbReference>
<reference evidence="2" key="2">
    <citation type="submission" date="2015-04" db="EMBL/GenBank/DDBJ databases">
        <title>A butyrogenic pathway from the amino acid lysine in a human gut commensal.</title>
        <authorList>
            <person name="de Vos W.M."/>
            <person name="Bui N.T.P."/>
            <person name="Plugge C.M."/>
            <person name="Ritari J."/>
        </authorList>
    </citation>
    <scope>NUCLEOTIDE SEQUENCE [LARGE SCALE GENOMIC DNA]</scope>
    <source>
        <strain evidence="2">AF211</strain>
    </source>
</reference>
<dbReference type="Proteomes" id="UP000064844">
    <property type="component" value="Chromosome"/>
</dbReference>
<evidence type="ECO:0000313" key="1">
    <source>
        <dbReference type="EMBL" id="ALP93298.1"/>
    </source>
</evidence>
<dbReference type="Pfam" id="PF05673">
    <property type="entry name" value="DUF815"/>
    <property type="match status" value="1"/>
</dbReference>
<keyword evidence="2" id="KW-1185">Reference proteome</keyword>
<dbReference type="SUPFAM" id="SSF52540">
    <property type="entry name" value="P-loop containing nucleoside triphosphate hydrolases"/>
    <property type="match status" value="1"/>
</dbReference>
<dbReference type="PATRIC" id="fig|1297617.4.peg.918"/>
<dbReference type="InterPro" id="IPR008533">
    <property type="entry name" value="DUF815"/>
</dbReference>
<accession>A0A0S2W238</accession>
<dbReference type="AlphaFoldDB" id="A0A0S2W238"/>
<evidence type="ECO:0000313" key="2">
    <source>
        <dbReference type="Proteomes" id="UP000064844"/>
    </source>
</evidence>
<proteinExistence type="predicted"/>